<evidence type="ECO:0000256" key="1">
    <source>
        <dbReference type="PROSITE-ProRule" id="PRU00042"/>
    </source>
</evidence>
<feature type="compositionally biased region" description="Basic and acidic residues" evidence="2">
    <location>
        <begin position="350"/>
        <end position="360"/>
    </location>
</feature>
<dbReference type="GO" id="GO:0008270">
    <property type="term" value="F:zinc ion binding"/>
    <property type="evidence" value="ECO:0007669"/>
    <property type="project" value="UniProtKB-KW"/>
</dbReference>
<keyword evidence="1" id="KW-0863">Zinc-finger</keyword>
<name>A0A6A6EYW3_9PEZI</name>
<keyword evidence="1" id="KW-0479">Metal-binding</keyword>
<keyword evidence="5" id="KW-1185">Reference proteome</keyword>
<proteinExistence type="predicted"/>
<dbReference type="PROSITE" id="PS50157">
    <property type="entry name" value="ZINC_FINGER_C2H2_2"/>
    <property type="match status" value="1"/>
</dbReference>
<reference evidence="4" key="1">
    <citation type="journal article" date="2020" name="Stud. Mycol.">
        <title>101 Dothideomycetes genomes: a test case for predicting lifestyles and emergence of pathogens.</title>
        <authorList>
            <person name="Haridas S."/>
            <person name="Albert R."/>
            <person name="Binder M."/>
            <person name="Bloem J."/>
            <person name="Labutti K."/>
            <person name="Salamov A."/>
            <person name="Andreopoulos B."/>
            <person name="Baker S."/>
            <person name="Barry K."/>
            <person name="Bills G."/>
            <person name="Bluhm B."/>
            <person name="Cannon C."/>
            <person name="Castanera R."/>
            <person name="Culley D."/>
            <person name="Daum C."/>
            <person name="Ezra D."/>
            <person name="Gonzalez J."/>
            <person name="Henrissat B."/>
            <person name="Kuo A."/>
            <person name="Liang C."/>
            <person name="Lipzen A."/>
            <person name="Lutzoni F."/>
            <person name="Magnuson J."/>
            <person name="Mondo S."/>
            <person name="Nolan M."/>
            <person name="Ohm R."/>
            <person name="Pangilinan J."/>
            <person name="Park H.-J."/>
            <person name="Ramirez L."/>
            <person name="Alfaro M."/>
            <person name="Sun H."/>
            <person name="Tritt A."/>
            <person name="Yoshinaga Y."/>
            <person name="Zwiers L.-H."/>
            <person name="Turgeon B."/>
            <person name="Goodwin S."/>
            <person name="Spatafora J."/>
            <person name="Crous P."/>
            <person name="Grigoriev I."/>
        </authorList>
    </citation>
    <scope>NUCLEOTIDE SEQUENCE</scope>
    <source>
        <strain evidence="4">SCOH1-5</strain>
    </source>
</reference>
<feature type="region of interest" description="Disordered" evidence="2">
    <location>
        <begin position="43"/>
        <end position="193"/>
    </location>
</feature>
<gene>
    <name evidence="4" type="ORF">CERZMDRAFT_103193</name>
</gene>
<evidence type="ECO:0000259" key="3">
    <source>
        <dbReference type="PROSITE" id="PS50157"/>
    </source>
</evidence>
<protein>
    <recommendedName>
        <fullName evidence="3">C2H2-type domain-containing protein</fullName>
    </recommendedName>
</protein>
<accession>A0A6A6EYW3</accession>
<feature type="compositionally biased region" description="Low complexity" evidence="2">
    <location>
        <begin position="173"/>
        <end position="189"/>
    </location>
</feature>
<dbReference type="Proteomes" id="UP000799539">
    <property type="component" value="Unassembled WGS sequence"/>
</dbReference>
<dbReference type="AlphaFoldDB" id="A0A6A6EYW3"/>
<feature type="region of interest" description="Disordered" evidence="2">
    <location>
        <begin position="350"/>
        <end position="374"/>
    </location>
</feature>
<evidence type="ECO:0000313" key="5">
    <source>
        <dbReference type="Proteomes" id="UP000799539"/>
    </source>
</evidence>
<evidence type="ECO:0000256" key="2">
    <source>
        <dbReference type="SAM" id="MobiDB-lite"/>
    </source>
</evidence>
<sequence length="404" mass="45020">MSRKSVDETPFPVFLNKVISCDFCNTWFAAMSNLKDHLRVCEHKPEPSDDTQKVAKMDRRGRGESGNAGSVEHPRSKQKARGFVPARSDGEESSHTSDSSESDSNPEGITDDEDWATNHPAHRDRPGAAPLLPAQQTPPRPQTAEAGNSSGKGKRPSLGSDRMQQKKSRASMPFTFSSPTTPTYTFSTSRGTPHSARVRSAYSAFPTTSPSPKTPEAIIAQALKHMVAGTVNAATHNERPRHERQIATTFEEYRKGEEERFQAALARQDYSKPGEPLDRYITELVDERFNFRWEFMNDGFALNAAILKVLKEQVDVRFEERVQQLKDVRGWEQGPATVRDAVVQEIQRRSKLKGETEEQARITGGDGQEQDMGPENMSARDLALAKLMGTTEAVQGWKKEDNAC</sequence>
<dbReference type="OrthoDB" id="3647277at2759"/>
<dbReference type="EMBL" id="ML992716">
    <property type="protein sequence ID" value="KAF2206672.1"/>
    <property type="molecule type" value="Genomic_DNA"/>
</dbReference>
<dbReference type="InterPro" id="IPR013087">
    <property type="entry name" value="Znf_C2H2_type"/>
</dbReference>
<organism evidence="4 5">
    <name type="scientific">Cercospora zeae-maydis SCOH1-5</name>
    <dbReference type="NCBI Taxonomy" id="717836"/>
    <lineage>
        <taxon>Eukaryota</taxon>
        <taxon>Fungi</taxon>
        <taxon>Dikarya</taxon>
        <taxon>Ascomycota</taxon>
        <taxon>Pezizomycotina</taxon>
        <taxon>Dothideomycetes</taxon>
        <taxon>Dothideomycetidae</taxon>
        <taxon>Mycosphaerellales</taxon>
        <taxon>Mycosphaerellaceae</taxon>
        <taxon>Cercospora</taxon>
    </lineage>
</organism>
<evidence type="ECO:0000313" key="4">
    <source>
        <dbReference type="EMBL" id="KAF2206672.1"/>
    </source>
</evidence>
<feature type="compositionally biased region" description="Basic and acidic residues" evidence="2">
    <location>
        <begin position="43"/>
        <end position="63"/>
    </location>
</feature>
<keyword evidence="1" id="KW-0862">Zinc</keyword>
<feature type="domain" description="C2H2-type" evidence="3">
    <location>
        <begin position="19"/>
        <end position="48"/>
    </location>
</feature>
<dbReference type="PROSITE" id="PS00028">
    <property type="entry name" value="ZINC_FINGER_C2H2_1"/>
    <property type="match status" value="1"/>
</dbReference>